<organism evidence="3 4">
    <name type="scientific">Rathayibacter festucae</name>
    <dbReference type="NCBI Taxonomy" id="110937"/>
    <lineage>
        <taxon>Bacteria</taxon>
        <taxon>Bacillati</taxon>
        <taxon>Actinomycetota</taxon>
        <taxon>Actinomycetes</taxon>
        <taxon>Micrococcales</taxon>
        <taxon>Microbacteriaceae</taxon>
        <taxon>Rathayibacter</taxon>
    </lineage>
</organism>
<feature type="compositionally biased region" description="Polar residues" evidence="1">
    <location>
        <begin position="1"/>
        <end position="15"/>
    </location>
</feature>
<keyword evidence="3" id="KW-0614">Plasmid</keyword>
<evidence type="ECO:0000256" key="1">
    <source>
        <dbReference type="SAM" id="MobiDB-lite"/>
    </source>
</evidence>
<dbReference type="InterPro" id="IPR007921">
    <property type="entry name" value="CHAP_dom"/>
</dbReference>
<name>A0ABX6H5V8_9MICO</name>
<dbReference type="RefSeq" id="WP_159424232.1">
    <property type="nucleotide sequence ID" value="NZ_CP047182.1"/>
</dbReference>
<geneLocation type="plasmid" evidence="3 4">
    <name>unnamed2</name>
</geneLocation>
<evidence type="ECO:0000259" key="2">
    <source>
        <dbReference type="PROSITE" id="PS50911"/>
    </source>
</evidence>
<dbReference type="PROSITE" id="PS50911">
    <property type="entry name" value="CHAP"/>
    <property type="match status" value="1"/>
</dbReference>
<accession>A0ABX6H5V8</accession>
<feature type="region of interest" description="Disordered" evidence="1">
    <location>
        <begin position="1"/>
        <end position="22"/>
    </location>
</feature>
<evidence type="ECO:0000313" key="3">
    <source>
        <dbReference type="EMBL" id="QHC65072.1"/>
    </source>
</evidence>
<feature type="domain" description="Peptidase C51" evidence="2">
    <location>
        <begin position="58"/>
        <end position="189"/>
    </location>
</feature>
<evidence type="ECO:0000313" key="4">
    <source>
        <dbReference type="Proteomes" id="UP000464597"/>
    </source>
</evidence>
<dbReference type="Proteomes" id="UP000464597">
    <property type="component" value="Plasmid unnamed2"/>
</dbReference>
<dbReference type="InterPro" id="IPR038765">
    <property type="entry name" value="Papain-like_cys_pep_sf"/>
</dbReference>
<dbReference type="Pfam" id="PF05257">
    <property type="entry name" value="CHAP"/>
    <property type="match status" value="1"/>
</dbReference>
<protein>
    <submittedName>
        <fullName evidence="3">CHAP domain-containing protein</fullName>
    </submittedName>
</protein>
<gene>
    <name evidence="3" type="ORF">GSU69_19660</name>
</gene>
<sequence length="191" mass="19726">MRISTSNEFDTSSADRQNHSGHGFRRSRLAAGLLAASLTVAVPVVGAAPAFADTTAQTATAVADSGRATGVTEGANSGAAGQCTWGAKEKFFEATGLRPAIYGNALDWDTSAAANGWTTVLDAQARSIVVFEPGVQGADPTYGHVAWVDSVEQRADGLYINITEMNGAAGPGVYNTRTVQDVVGMSYILAP</sequence>
<keyword evidence="4" id="KW-1185">Reference proteome</keyword>
<proteinExistence type="predicted"/>
<dbReference type="EMBL" id="CP047182">
    <property type="protein sequence ID" value="QHC65072.1"/>
    <property type="molecule type" value="Genomic_DNA"/>
</dbReference>
<reference evidence="4" key="1">
    <citation type="submission" date="2019-12" db="EMBL/GenBank/DDBJ databases">
        <title>Complete and draft genome sequences of new strains and members of some known species of the genus Rathayibacter isolated from plants.</title>
        <authorList>
            <person name="Tarlachkov S.V."/>
            <person name="Starodumova I.P."/>
            <person name="Dorofeeva L.V."/>
            <person name="Prisyazhnaya N.V."/>
            <person name="Leyn S."/>
            <person name="Zlamal J."/>
            <person name="Elan M."/>
            <person name="Osterman A.L."/>
            <person name="Nadler S."/>
            <person name="Subbotin S.A."/>
            <person name="Evtushenko L.I."/>
        </authorList>
    </citation>
    <scope>NUCLEOTIDE SEQUENCE [LARGE SCALE GENOMIC DNA]</scope>
    <source>
        <strain evidence="4">VKM Ac-2802</strain>
        <plasmid evidence="4">unnamed2</plasmid>
    </source>
</reference>
<dbReference type="SUPFAM" id="SSF54001">
    <property type="entry name" value="Cysteine proteinases"/>
    <property type="match status" value="1"/>
</dbReference>
<dbReference type="Gene3D" id="3.90.1720.10">
    <property type="entry name" value="endopeptidase domain like (from Nostoc punctiforme)"/>
    <property type="match status" value="1"/>
</dbReference>